<dbReference type="STRING" id="29349.CLOTH_11260"/>
<dbReference type="PROSITE" id="PS51371">
    <property type="entry name" value="CBS"/>
    <property type="match status" value="1"/>
</dbReference>
<dbReference type="Pfam" id="PF00571">
    <property type="entry name" value="CBS"/>
    <property type="match status" value="2"/>
</dbReference>
<reference evidence="10 11" key="1">
    <citation type="submission" date="2017-03" db="EMBL/GenBank/DDBJ databases">
        <title>Genome sequence of Clostridium thermoalcaliphilum DSM 7309.</title>
        <authorList>
            <person name="Poehlein A."/>
            <person name="Daniel R."/>
        </authorList>
    </citation>
    <scope>NUCLEOTIDE SEQUENCE [LARGE SCALE GENOMIC DNA]</scope>
    <source>
        <strain evidence="10 11">DSM 7309</strain>
    </source>
</reference>
<name>A0A1V4I7I1_9FIRM</name>
<dbReference type="InterPro" id="IPR000644">
    <property type="entry name" value="CBS_dom"/>
</dbReference>
<keyword evidence="8" id="KW-0129">CBS domain</keyword>
<keyword evidence="3" id="KW-0479">Metal-binding</keyword>
<evidence type="ECO:0000256" key="1">
    <source>
        <dbReference type="ARBA" id="ARBA00001936"/>
    </source>
</evidence>
<keyword evidence="5" id="KW-0464">Manganese</keyword>
<dbReference type="Gene3D" id="3.10.310.20">
    <property type="entry name" value="DHHA2 domain"/>
    <property type="match status" value="1"/>
</dbReference>
<dbReference type="PANTHER" id="PTHR12112:SF22">
    <property type="entry name" value="MANGANESE-DEPENDENT INORGANIC PYROPHOSPHATASE-RELATED"/>
    <property type="match status" value="1"/>
</dbReference>
<dbReference type="FunFam" id="3.90.1640.10:FF:000001">
    <property type="entry name" value="Probable manganese-dependent inorganic pyrophosphatase"/>
    <property type="match status" value="1"/>
</dbReference>
<evidence type="ECO:0000259" key="9">
    <source>
        <dbReference type="PROSITE" id="PS51371"/>
    </source>
</evidence>
<dbReference type="Gene3D" id="3.40.1390.20">
    <property type="entry name" value="HprK N-terminal domain-like"/>
    <property type="match status" value="1"/>
</dbReference>
<evidence type="ECO:0000256" key="3">
    <source>
        <dbReference type="ARBA" id="ARBA00022723"/>
    </source>
</evidence>
<dbReference type="InterPro" id="IPR010766">
    <property type="entry name" value="DRTGG"/>
</dbReference>
<dbReference type="PANTHER" id="PTHR12112">
    <property type="entry name" value="BNIP - RELATED"/>
    <property type="match status" value="1"/>
</dbReference>
<dbReference type="NCBIfam" id="NF011442">
    <property type="entry name" value="PRK14869.1-4"/>
    <property type="match status" value="1"/>
</dbReference>
<dbReference type="NCBIfam" id="NF011443">
    <property type="entry name" value="PRK14869.1-5"/>
    <property type="match status" value="1"/>
</dbReference>
<dbReference type="InterPro" id="IPR004097">
    <property type="entry name" value="DHHA2"/>
</dbReference>
<comment type="cofactor">
    <cofactor evidence="1">
        <name>Mn(2+)</name>
        <dbReference type="ChEBI" id="CHEBI:29035"/>
    </cofactor>
</comment>
<dbReference type="InterPro" id="IPR038763">
    <property type="entry name" value="DHH_sf"/>
</dbReference>
<dbReference type="AlphaFoldDB" id="A0A1V4I7I1"/>
<dbReference type="InterPro" id="IPR038222">
    <property type="entry name" value="DHHA2_dom_sf"/>
</dbReference>
<dbReference type="InterPro" id="IPR046342">
    <property type="entry name" value="CBS_dom_sf"/>
</dbReference>
<dbReference type="Pfam" id="PF02833">
    <property type="entry name" value="DHHA2"/>
    <property type="match status" value="1"/>
</dbReference>
<evidence type="ECO:0000313" key="10">
    <source>
        <dbReference type="EMBL" id="OPJ55948.1"/>
    </source>
</evidence>
<evidence type="ECO:0000256" key="5">
    <source>
        <dbReference type="ARBA" id="ARBA00023211"/>
    </source>
</evidence>
<dbReference type="GO" id="GO:0046872">
    <property type="term" value="F:metal ion binding"/>
    <property type="evidence" value="ECO:0007669"/>
    <property type="project" value="UniProtKB-KW"/>
</dbReference>
<comment type="catalytic activity">
    <reaction evidence="7">
        <text>diphosphate + H2O = 2 phosphate + H(+)</text>
        <dbReference type="Rhea" id="RHEA:24576"/>
        <dbReference type="ChEBI" id="CHEBI:15377"/>
        <dbReference type="ChEBI" id="CHEBI:15378"/>
        <dbReference type="ChEBI" id="CHEBI:33019"/>
        <dbReference type="ChEBI" id="CHEBI:43474"/>
        <dbReference type="EC" id="3.6.1.1"/>
    </reaction>
</comment>
<evidence type="ECO:0000256" key="2">
    <source>
        <dbReference type="ARBA" id="ARBA00012146"/>
    </source>
</evidence>
<evidence type="ECO:0000256" key="6">
    <source>
        <dbReference type="ARBA" id="ARBA00032535"/>
    </source>
</evidence>
<gene>
    <name evidence="10" type="ORF">CLOTH_11260</name>
</gene>
<dbReference type="InterPro" id="IPR028979">
    <property type="entry name" value="Ser_kin/Pase_Hpr-like_N_sf"/>
</dbReference>
<dbReference type="RefSeq" id="WP_079411987.1">
    <property type="nucleotide sequence ID" value="NZ_MZGW01000003.1"/>
</dbReference>
<dbReference type="Gene3D" id="3.90.1640.10">
    <property type="entry name" value="inorganic pyrophosphatase (n-terminal core)"/>
    <property type="match status" value="2"/>
</dbReference>
<evidence type="ECO:0000256" key="7">
    <source>
        <dbReference type="ARBA" id="ARBA00047820"/>
    </source>
</evidence>
<dbReference type="SMART" id="SM01131">
    <property type="entry name" value="DHHA2"/>
    <property type="match status" value="1"/>
</dbReference>
<comment type="caution">
    <text evidence="10">The sequence shown here is derived from an EMBL/GenBank/DDBJ whole genome shotgun (WGS) entry which is preliminary data.</text>
</comment>
<dbReference type="SMART" id="SM00116">
    <property type="entry name" value="CBS"/>
    <property type="match status" value="1"/>
</dbReference>
<evidence type="ECO:0000256" key="4">
    <source>
        <dbReference type="ARBA" id="ARBA00022801"/>
    </source>
</evidence>
<dbReference type="NCBIfam" id="NF011440">
    <property type="entry name" value="PRK14869.1-2"/>
    <property type="match status" value="1"/>
</dbReference>
<dbReference type="Pfam" id="PF01368">
    <property type="entry name" value="DHH"/>
    <property type="match status" value="1"/>
</dbReference>
<protein>
    <recommendedName>
        <fullName evidence="2">inorganic diphosphatase</fullName>
        <ecNumber evidence="2">3.6.1.1</ecNumber>
    </recommendedName>
    <alternativeName>
        <fullName evidence="6">Pyrophosphate phospho-hydrolase</fullName>
    </alternativeName>
</protein>
<accession>A0A1V4I7I1</accession>
<feature type="domain" description="CBS" evidence="9">
    <location>
        <begin position="70"/>
        <end position="128"/>
    </location>
</feature>
<dbReference type="GO" id="GO:0005737">
    <property type="term" value="C:cytoplasm"/>
    <property type="evidence" value="ECO:0007669"/>
    <property type="project" value="InterPro"/>
</dbReference>
<evidence type="ECO:0000313" key="11">
    <source>
        <dbReference type="Proteomes" id="UP000190140"/>
    </source>
</evidence>
<dbReference type="Proteomes" id="UP000190140">
    <property type="component" value="Unassembled WGS sequence"/>
</dbReference>
<sequence length="536" mass="60765">MSILIFGHKNPDTDSVASSIAFSNLKRKLGYETIPCVLGNISKESKFALDYFKVEHPKVIKNVKIQIKDLSYDKIEGISPNISILSAYKLMESKNIRTLPIVDENNKLLGIVTMKDIAMDLIKGDFYTLNTSLSNILNDLDGEILVGDEFLVFGKISVLAYYYETVKKGHLDKDSIIIVGDRYDIIEHCINSKVKLIILTGSKDLPEKYISLAKANHVPIISVPTDTYTTSKLINQCNYISSIMRRNIIKFDENEYIEEITDDVIVNNLRNYPIVRDNNIFLGFLGRKHLINPSKKKVILVDHNEYSQSAEGLNEAEILEIVDHHKIGDIYTSMPINFRNMPVGSTCTIIYNMFKEQNVDIDYKTAGILISGIISDTLLFKSPTTTVLDRKAVSELNEVVNIDINTFAMDMFKAGTSLEGFTIDEIFYRDFKEFNIEGTKAGMGQVFTLDIEDVFNRKDEFINFIEKVHEDKGYFLTLLVVTDILKEGSYLLYKCENNSLMSIAFGISEQGSFVENLVSRKKQVVPKISESIKIIK</sequence>
<dbReference type="SUPFAM" id="SSF64182">
    <property type="entry name" value="DHH phosphoesterases"/>
    <property type="match status" value="1"/>
</dbReference>
<keyword evidence="4 10" id="KW-0378">Hydrolase</keyword>
<dbReference type="EMBL" id="MZGW01000003">
    <property type="protein sequence ID" value="OPJ55948.1"/>
    <property type="molecule type" value="Genomic_DNA"/>
</dbReference>
<dbReference type="OrthoDB" id="9766150at2"/>
<proteinExistence type="predicted"/>
<dbReference type="EC" id="3.6.1.1" evidence="2"/>
<dbReference type="InterPro" id="IPR001667">
    <property type="entry name" value="DDH_dom"/>
</dbReference>
<evidence type="ECO:0000256" key="8">
    <source>
        <dbReference type="PROSITE-ProRule" id="PRU00703"/>
    </source>
</evidence>
<dbReference type="Pfam" id="PF07085">
    <property type="entry name" value="DRTGG"/>
    <property type="match status" value="1"/>
</dbReference>
<dbReference type="GO" id="GO:0004427">
    <property type="term" value="F:inorganic diphosphate phosphatase activity"/>
    <property type="evidence" value="ECO:0007669"/>
    <property type="project" value="UniProtKB-EC"/>
</dbReference>
<dbReference type="SUPFAM" id="SSF75138">
    <property type="entry name" value="HprK N-terminal domain-like"/>
    <property type="match status" value="1"/>
</dbReference>
<dbReference type="SUPFAM" id="SSF54631">
    <property type="entry name" value="CBS-domain pair"/>
    <property type="match status" value="1"/>
</dbReference>
<keyword evidence="11" id="KW-1185">Reference proteome</keyword>
<organism evidence="10 11">
    <name type="scientific">Alkalithermobacter paradoxus</name>
    <dbReference type="NCBI Taxonomy" id="29349"/>
    <lineage>
        <taxon>Bacteria</taxon>
        <taxon>Bacillati</taxon>
        <taxon>Bacillota</taxon>
        <taxon>Clostridia</taxon>
        <taxon>Peptostreptococcales</taxon>
        <taxon>Tepidibacteraceae</taxon>
        <taxon>Alkalithermobacter</taxon>
    </lineage>
</organism>